<dbReference type="EMBL" id="BK032568">
    <property type="protein sequence ID" value="DAF48468.1"/>
    <property type="molecule type" value="Genomic_DNA"/>
</dbReference>
<protein>
    <recommendedName>
        <fullName evidence="3">Helix-turn-helix domain-containing protein</fullName>
    </recommendedName>
</protein>
<evidence type="ECO:0000256" key="1">
    <source>
        <dbReference type="SAM" id="MobiDB-lite"/>
    </source>
</evidence>
<reference evidence="2" key="1">
    <citation type="journal article" date="2021" name="Proc. Natl. Acad. Sci. U.S.A.">
        <title>A Catalog of Tens of Thousands of Viruses from Human Metagenomes Reveals Hidden Associations with Chronic Diseases.</title>
        <authorList>
            <person name="Tisza M.J."/>
            <person name="Buck C.B."/>
        </authorList>
    </citation>
    <scope>NUCLEOTIDE SEQUENCE</scope>
    <source>
        <strain evidence="2">CtWhl2</strain>
    </source>
</reference>
<evidence type="ECO:0008006" key="3">
    <source>
        <dbReference type="Google" id="ProtNLM"/>
    </source>
</evidence>
<feature type="region of interest" description="Disordered" evidence="1">
    <location>
        <begin position="88"/>
        <end position="112"/>
    </location>
</feature>
<name>A0A8S5SBM1_9CAUD</name>
<accession>A0A8S5SBM1</accession>
<sequence>MPHQQVGEVNLVDEMVDRLLDILADKLTERLSAGHKELYTAKELAERYGVSCATIRSKMAAGEFGELVSVGERTRLVPWAGVQAYESTHTGMSTKRTSEKHKAVSHGNPGPI</sequence>
<proteinExistence type="predicted"/>
<organism evidence="2">
    <name type="scientific">Siphoviridae sp. ctWhl2</name>
    <dbReference type="NCBI Taxonomy" id="2827885"/>
    <lineage>
        <taxon>Viruses</taxon>
        <taxon>Duplodnaviria</taxon>
        <taxon>Heunggongvirae</taxon>
        <taxon>Uroviricota</taxon>
        <taxon>Caudoviricetes</taxon>
    </lineage>
</organism>
<evidence type="ECO:0000313" key="2">
    <source>
        <dbReference type="EMBL" id="DAF48468.1"/>
    </source>
</evidence>